<dbReference type="EMBL" id="JHEG04000001">
    <property type="protein sequence ID" value="KAF3888538.1"/>
    <property type="molecule type" value="Genomic_DNA"/>
</dbReference>
<evidence type="ECO:0000313" key="6">
    <source>
        <dbReference type="Proteomes" id="UP000029738"/>
    </source>
</evidence>
<protein>
    <submittedName>
        <fullName evidence="5">Glycosyl transferase</fullName>
    </submittedName>
    <submittedName>
        <fullName evidence="4">Glycosyltransferase family 1 protein</fullName>
    </submittedName>
</protein>
<evidence type="ECO:0000256" key="1">
    <source>
        <dbReference type="SAM" id="MobiDB-lite"/>
    </source>
</evidence>
<evidence type="ECO:0000313" key="5">
    <source>
        <dbReference type="EMBL" id="KIE07930.1"/>
    </source>
</evidence>
<dbReference type="PANTHER" id="PTHR48050:SF13">
    <property type="entry name" value="STEROL 3-BETA-GLUCOSYLTRANSFERASE UGT80A2"/>
    <property type="match status" value="1"/>
</dbReference>
<dbReference type="GO" id="GO:0005975">
    <property type="term" value="P:carbohydrate metabolic process"/>
    <property type="evidence" value="ECO:0007669"/>
    <property type="project" value="InterPro"/>
</dbReference>
<proteinExistence type="predicted"/>
<dbReference type="SUPFAM" id="SSF53756">
    <property type="entry name" value="UDP-Glycosyltransferase/glycogen phosphorylase"/>
    <property type="match status" value="1"/>
</dbReference>
<dbReference type="InterPro" id="IPR004276">
    <property type="entry name" value="GlycoTrans_28_N"/>
</dbReference>
<dbReference type="RefSeq" id="WP_038098513.1">
    <property type="nucleotide sequence ID" value="NZ_JHEG04000001.1"/>
</dbReference>
<gene>
    <name evidence="5" type="ORF">DA73_0243990</name>
    <name evidence="4" type="ORF">DA73_0400025965</name>
</gene>
<evidence type="ECO:0000259" key="2">
    <source>
        <dbReference type="Pfam" id="PF03033"/>
    </source>
</evidence>
<dbReference type="GO" id="GO:0016758">
    <property type="term" value="F:hexosyltransferase activity"/>
    <property type="evidence" value="ECO:0007669"/>
    <property type="project" value="InterPro"/>
</dbReference>
<evidence type="ECO:0000313" key="4">
    <source>
        <dbReference type="EMBL" id="KAF3888538.1"/>
    </source>
</evidence>
<evidence type="ECO:0000259" key="3">
    <source>
        <dbReference type="Pfam" id="PF06722"/>
    </source>
</evidence>
<feature type="domain" description="Glycosyltransferase family 28 N-terminal" evidence="2">
    <location>
        <begin position="3"/>
        <end position="125"/>
    </location>
</feature>
<dbReference type="GO" id="GO:0008194">
    <property type="term" value="F:UDP-glycosyltransferase activity"/>
    <property type="evidence" value="ECO:0007669"/>
    <property type="project" value="InterPro"/>
</dbReference>
<dbReference type="FunFam" id="3.40.50.2000:FF:000009">
    <property type="entry name" value="Sterol 3-beta-glucosyltransferase UGT80A2"/>
    <property type="match status" value="1"/>
</dbReference>
<dbReference type="Proteomes" id="UP000029738">
    <property type="component" value="Unassembled WGS sequence"/>
</dbReference>
<dbReference type="GO" id="GO:0033072">
    <property type="term" value="P:vancomycin biosynthetic process"/>
    <property type="evidence" value="ECO:0007669"/>
    <property type="project" value="UniProtKB-ARBA"/>
</dbReference>
<sequence>MRVLLSTIGSRGDVQPLVALALELRALGQEVRLCVPPDFRDWIESLGMPVTPIGPELRSTGKASPSAAPPSPERRRQLAQATVATQFETIAAAAQGCDAIVGATALQIAARSVAERMGIYYVFAAYCPIVLPSPHHAPPPLGLGGDMPTPASVDYPEIWARDAERFNATFGVALNSYRASLGLAPVTDVRSHIFTDRPWLAADPTLGPWPDPVDQTVFQTGAWILPDERPLSPELETFLDAGEPPVYFGFGSIRASEDLSLVTIESARAIGRRAIVSRGWADLSLVDDEPDCLAIGEVNQQTLFKRVAAVVHHGGAGTTTAAAQAGTPQVVIPQLYDQHYWARRIHHLGIGTAHAPGTPTTDSLMSALRHALQPDVAARAQSIATAVRSDGAQAAARRLITAAPQNSF</sequence>
<dbReference type="Pfam" id="PF03033">
    <property type="entry name" value="Glyco_transf_28"/>
    <property type="match status" value="1"/>
</dbReference>
<dbReference type="CDD" id="cd03784">
    <property type="entry name" value="GT1_Gtf-like"/>
    <property type="match status" value="1"/>
</dbReference>
<dbReference type="InterPro" id="IPR010610">
    <property type="entry name" value="EryCIII-like_C"/>
</dbReference>
<dbReference type="InterPro" id="IPR050426">
    <property type="entry name" value="Glycosyltransferase_28"/>
</dbReference>
<reference evidence="5" key="1">
    <citation type="journal article" date="2015" name="Genome Announc.">
        <title>Draft Genome Sequence of Tolypothrix boutellei Strain VB521301.</title>
        <authorList>
            <person name="Chandrababunaidu M.M."/>
            <person name="Singh D."/>
            <person name="Sen D."/>
            <person name="Bhan S."/>
            <person name="Das S."/>
            <person name="Gupta A."/>
            <person name="Adhikary S.P."/>
            <person name="Tripathy S."/>
        </authorList>
    </citation>
    <scope>NUCLEOTIDE SEQUENCE</scope>
    <source>
        <strain evidence="5">VB521301</strain>
    </source>
</reference>
<dbReference type="InterPro" id="IPR002213">
    <property type="entry name" value="UDP_glucos_trans"/>
</dbReference>
<keyword evidence="6" id="KW-1185">Reference proteome</keyword>
<keyword evidence="5" id="KW-0808">Transferase</keyword>
<accession>A0A0C1R6C6</accession>
<comment type="caution">
    <text evidence="5">The sequence shown here is derived from an EMBL/GenBank/DDBJ whole genome shotgun (WGS) entry which is preliminary data.</text>
</comment>
<dbReference type="AlphaFoldDB" id="A0A0C1R6C6"/>
<dbReference type="STRING" id="1479485.DA73_0243990"/>
<dbReference type="OrthoDB" id="9805366at2"/>
<dbReference type="PANTHER" id="PTHR48050">
    <property type="entry name" value="STEROL 3-BETA-GLUCOSYLTRANSFERASE"/>
    <property type="match status" value="1"/>
</dbReference>
<dbReference type="EMBL" id="JHEG02000059">
    <property type="protein sequence ID" value="KIE07930.1"/>
    <property type="molecule type" value="Genomic_DNA"/>
</dbReference>
<feature type="region of interest" description="Disordered" evidence="1">
    <location>
        <begin position="54"/>
        <end position="76"/>
    </location>
</feature>
<name>A0A0C1R6C6_9CYAN</name>
<dbReference type="Gene3D" id="3.40.50.2000">
    <property type="entry name" value="Glycogen Phosphorylase B"/>
    <property type="match status" value="2"/>
</dbReference>
<dbReference type="Pfam" id="PF06722">
    <property type="entry name" value="EryCIII-like_C"/>
    <property type="match status" value="1"/>
</dbReference>
<feature type="domain" description="Erythromycin biosynthesis protein CIII-like C-terminal" evidence="3">
    <location>
        <begin position="290"/>
        <end position="383"/>
    </location>
</feature>
<organism evidence="5">
    <name type="scientific">Tolypothrix bouteillei VB521301</name>
    <dbReference type="NCBI Taxonomy" id="1479485"/>
    <lineage>
        <taxon>Bacteria</taxon>
        <taxon>Bacillati</taxon>
        <taxon>Cyanobacteriota</taxon>
        <taxon>Cyanophyceae</taxon>
        <taxon>Nostocales</taxon>
        <taxon>Tolypothrichaceae</taxon>
        <taxon>Tolypothrix</taxon>
    </lineage>
</organism>
<reference evidence="4" key="2">
    <citation type="submission" date="2019-11" db="EMBL/GenBank/DDBJ databases">
        <title>Improved Assembly of Tolypothrix boutellei genome.</title>
        <authorList>
            <person name="Sarangi A.N."/>
            <person name="Mukherjee M."/>
            <person name="Ghosh S."/>
            <person name="Singh D."/>
            <person name="Das A."/>
            <person name="Kant S."/>
            <person name="Prusty A."/>
            <person name="Tripathy S."/>
        </authorList>
    </citation>
    <scope>NUCLEOTIDE SEQUENCE</scope>
    <source>
        <strain evidence="4">VB521301</strain>
    </source>
</reference>